<dbReference type="GO" id="GO:0003677">
    <property type="term" value="F:DNA binding"/>
    <property type="evidence" value="ECO:0007669"/>
    <property type="project" value="InterPro"/>
</dbReference>
<dbReference type="EMBL" id="CP036339">
    <property type="protein sequence ID" value="QDT75062.1"/>
    <property type="molecule type" value="Genomic_DNA"/>
</dbReference>
<dbReference type="Proteomes" id="UP000317909">
    <property type="component" value="Chromosome"/>
</dbReference>
<dbReference type="Gene3D" id="3.30.70.1290">
    <property type="entry name" value="Transposase IS200-like"/>
    <property type="match status" value="1"/>
</dbReference>
<protein>
    <recommendedName>
        <fullName evidence="1">Transposase IS200-like domain-containing protein</fullName>
    </recommendedName>
</protein>
<evidence type="ECO:0000259" key="1">
    <source>
        <dbReference type="SMART" id="SM01321"/>
    </source>
</evidence>
<dbReference type="SMART" id="SM01321">
    <property type="entry name" value="Y1_Tnp"/>
    <property type="match status" value="1"/>
</dbReference>
<name>A0A517U362_9BACT</name>
<proteinExistence type="predicted"/>
<sequence length="199" mass="23629">MSDFKPIRKSSSSSVEHFKGRHRFEHWYIDNQVYFLTARCRERFPAFASEAAKQIFWDRFDHYAADFGFTPWITSLLDNHYHTLGYLRIGKNLGPMTQRIHGSVAKLVNDTLAERRVPFWSDTGHRDYFDGAIRDEKQCRRAYKYTLRQAVRHGITADWQDYPHTRVAIDLDRGVKRALELKAFLDGVPYKRYQDREPH</sequence>
<organism evidence="2 3">
    <name type="scientific">Lacipirellula limnantheis</name>
    <dbReference type="NCBI Taxonomy" id="2528024"/>
    <lineage>
        <taxon>Bacteria</taxon>
        <taxon>Pseudomonadati</taxon>
        <taxon>Planctomycetota</taxon>
        <taxon>Planctomycetia</taxon>
        <taxon>Pirellulales</taxon>
        <taxon>Lacipirellulaceae</taxon>
        <taxon>Lacipirellula</taxon>
    </lineage>
</organism>
<dbReference type="RefSeq" id="WP_145434763.1">
    <property type="nucleotide sequence ID" value="NZ_CP036339.1"/>
</dbReference>
<evidence type="ECO:0000313" key="3">
    <source>
        <dbReference type="Proteomes" id="UP000317909"/>
    </source>
</evidence>
<dbReference type="InterPro" id="IPR036515">
    <property type="entry name" value="Transposase_17_sf"/>
</dbReference>
<keyword evidence="3" id="KW-1185">Reference proteome</keyword>
<feature type="domain" description="Transposase IS200-like" evidence="1">
    <location>
        <begin position="29"/>
        <end position="149"/>
    </location>
</feature>
<dbReference type="GO" id="GO:0006313">
    <property type="term" value="P:DNA transposition"/>
    <property type="evidence" value="ECO:0007669"/>
    <property type="project" value="InterPro"/>
</dbReference>
<accession>A0A517U362</accession>
<dbReference type="OrthoDB" id="258851at2"/>
<evidence type="ECO:0000313" key="2">
    <source>
        <dbReference type="EMBL" id="QDT75062.1"/>
    </source>
</evidence>
<reference evidence="2 3" key="1">
    <citation type="submission" date="2019-02" db="EMBL/GenBank/DDBJ databases">
        <title>Deep-cultivation of Planctomycetes and their phenomic and genomic characterization uncovers novel biology.</title>
        <authorList>
            <person name="Wiegand S."/>
            <person name="Jogler M."/>
            <person name="Boedeker C."/>
            <person name="Pinto D."/>
            <person name="Vollmers J."/>
            <person name="Rivas-Marin E."/>
            <person name="Kohn T."/>
            <person name="Peeters S.H."/>
            <person name="Heuer A."/>
            <person name="Rast P."/>
            <person name="Oberbeckmann S."/>
            <person name="Bunk B."/>
            <person name="Jeske O."/>
            <person name="Meyerdierks A."/>
            <person name="Storesund J.E."/>
            <person name="Kallscheuer N."/>
            <person name="Luecker S."/>
            <person name="Lage O.M."/>
            <person name="Pohl T."/>
            <person name="Merkel B.J."/>
            <person name="Hornburger P."/>
            <person name="Mueller R.-W."/>
            <person name="Bruemmer F."/>
            <person name="Labrenz M."/>
            <person name="Spormann A.M."/>
            <person name="Op den Camp H."/>
            <person name="Overmann J."/>
            <person name="Amann R."/>
            <person name="Jetten M.S.M."/>
            <person name="Mascher T."/>
            <person name="Medema M.H."/>
            <person name="Devos D.P."/>
            <person name="Kaster A.-K."/>
            <person name="Ovreas L."/>
            <person name="Rohde M."/>
            <person name="Galperin M.Y."/>
            <person name="Jogler C."/>
        </authorList>
    </citation>
    <scope>NUCLEOTIDE SEQUENCE [LARGE SCALE GENOMIC DNA]</scope>
    <source>
        <strain evidence="2 3">I41</strain>
    </source>
</reference>
<dbReference type="GO" id="GO:0004803">
    <property type="term" value="F:transposase activity"/>
    <property type="evidence" value="ECO:0007669"/>
    <property type="project" value="InterPro"/>
</dbReference>
<dbReference type="SUPFAM" id="SSF143422">
    <property type="entry name" value="Transposase IS200-like"/>
    <property type="match status" value="1"/>
</dbReference>
<dbReference type="InterPro" id="IPR002686">
    <property type="entry name" value="Transposase_17"/>
</dbReference>
<dbReference type="AlphaFoldDB" id="A0A517U362"/>
<gene>
    <name evidence="2" type="ORF">I41_42710</name>
</gene>
<dbReference type="KEGG" id="llh:I41_42710"/>